<dbReference type="InterPro" id="IPR030882">
    <property type="entry name" value="Helicase_Rad25_arc"/>
</dbReference>
<protein>
    <recommendedName>
        <fullName evidence="9">Putative DNA 3'-5' helicase Rad25</fullName>
        <ecNumber evidence="9">5.6.2.4</ecNumber>
    </recommendedName>
</protein>
<dbReference type="GO" id="GO:0003677">
    <property type="term" value="F:DNA binding"/>
    <property type="evidence" value="ECO:0007669"/>
    <property type="project" value="InterPro"/>
</dbReference>
<dbReference type="SUPFAM" id="SSF52540">
    <property type="entry name" value="P-loop containing nucleoside triphosphate hydrolases"/>
    <property type="match status" value="1"/>
</dbReference>
<name>A0A6A8G2R4_9EURY</name>
<dbReference type="Proteomes" id="UP000443423">
    <property type="component" value="Unassembled WGS sequence"/>
</dbReference>
<keyword evidence="2 9" id="KW-0547">Nucleotide-binding</keyword>
<dbReference type="GO" id="GO:0016818">
    <property type="term" value="F:hydrolase activity, acting on acid anhydrides, in phosphorus-containing anhydrides"/>
    <property type="evidence" value="ECO:0007669"/>
    <property type="project" value="UniProtKB-UniRule"/>
</dbReference>
<comment type="similarity">
    <text evidence="1 9">Belongs to the helicase family. RAD25/XPB subfamily.</text>
</comment>
<evidence type="ECO:0000256" key="4">
    <source>
        <dbReference type="ARBA" id="ARBA00022806"/>
    </source>
</evidence>
<sequence>MTAEDEEPTVHPTEQDGSDASSEGSDTSADSNESSDDSGASADDLAANADTVTPVGAGGSPDHDVLDRLSDVTDAEVPNDTEQQADGVSLASFYDALEAEGRPVVTAQQVARRLEVSQADAMDGLDALVDAGRVERVNVETDPLVWYPTEWGKLASRERVVLFPKRRELVVDNPTQYTRARLSQFAHLVDTTGDREGRGRGYLYRIRQEDVWQAPFDDVGNLIAMLRSVVPERSPHLEAWIEDQWKRAHQFRLYTHEEGYTVLQAATESLMGNVALQKLDEDQIYAPISDTEAWVRDENVAAIKRILYDAGYPVEDDRDLEEGDALDVSLHVELREYQRDWVDRFLDQHSGVLVGPPGAGKTIAGIGALAAVGGETLILVPSRELARQWREELLTHTDFDPDQIGEYHGGSKEIRPVTIATYQTAGMDRHRSLFDSRRWGLIIYDEAHHIPSRVFQRSADLQSKHRLGLSATPIREDDKEAEIFTLIGPPIGTDWGKLFDAGYVQEPEVEIRYVGWEDDMARNEWASSDGRERHMLAAMNPAKVFEIRRLRARHPDSKTLVFVDYLDQGEEIATALDVPFVSGETRHHRREAYFEAFRDGDLQTLVISRIGDEGIDLPNAELAIVASGLGGSRRQGSQRAGRTMRPAGSALVYVLATRGTSEEDFAQRQMQHLAGKGIRVRESNSGESAHDDGLGGEASEPVGDDSDHDDSDHDDSDHDDSDHDVDAGQTE</sequence>
<keyword evidence="6 9" id="KW-0413">Isomerase</keyword>
<gene>
    <name evidence="9" type="primary">rad25</name>
    <name evidence="13" type="ORF">GJR99_00540</name>
</gene>
<dbReference type="PRINTS" id="PR00851">
    <property type="entry name" value="XRODRMPGMNTB"/>
</dbReference>
<feature type="compositionally biased region" description="Low complexity" evidence="10">
    <location>
        <begin position="24"/>
        <end position="51"/>
    </location>
</feature>
<feature type="region of interest" description="Disordered" evidence="10">
    <location>
        <begin position="1"/>
        <end position="66"/>
    </location>
</feature>
<dbReference type="InterPro" id="IPR050615">
    <property type="entry name" value="ATP-dep_DNA_Helicase"/>
</dbReference>
<dbReference type="HAMAP" id="MF_01489">
    <property type="entry name" value="Helicase_Rad25_arch"/>
    <property type="match status" value="1"/>
</dbReference>
<comment type="catalytic activity">
    <reaction evidence="7 9">
        <text>Couples ATP hydrolysis with the unwinding of duplex DNA by translocating in the 3'-5' direction.</text>
        <dbReference type="EC" id="5.6.2.4"/>
    </reaction>
</comment>
<feature type="domain" description="Helicase C-terminal" evidence="12">
    <location>
        <begin position="546"/>
        <end position="693"/>
    </location>
</feature>
<dbReference type="InterPro" id="IPR032438">
    <property type="entry name" value="ERCC3_RAD25_C"/>
</dbReference>
<keyword evidence="14" id="KW-1185">Reference proteome</keyword>
<dbReference type="InterPro" id="IPR027417">
    <property type="entry name" value="P-loop_NTPase"/>
</dbReference>
<dbReference type="SMART" id="SM00490">
    <property type="entry name" value="HELICc"/>
    <property type="match status" value="1"/>
</dbReference>
<evidence type="ECO:0000256" key="3">
    <source>
        <dbReference type="ARBA" id="ARBA00022801"/>
    </source>
</evidence>
<dbReference type="InterPro" id="IPR006935">
    <property type="entry name" value="Helicase/UvrB_N"/>
</dbReference>
<comment type="caution">
    <text evidence="13">The sequence shown here is derived from an EMBL/GenBank/DDBJ whole genome shotgun (WGS) entry which is preliminary data.</text>
</comment>
<feature type="domain" description="Helicase ATP-binding" evidence="11">
    <location>
        <begin position="342"/>
        <end position="491"/>
    </location>
</feature>
<feature type="region of interest" description="Disordered" evidence="10">
    <location>
        <begin position="676"/>
        <end position="731"/>
    </location>
</feature>
<evidence type="ECO:0000256" key="6">
    <source>
        <dbReference type="ARBA" id="ARBA00023235"/>
    </source>
</evidence>
<proteinExistence type="inferred from homology"/>
<comment type="catalytic activity">
    <reaction evidence="8 9">
        <text>ATP + H2O = ADP + phosphate + H(+)</text>
        <dbReference type="Rhea" id="RHEA:13065"/>
        <dbReference type="ChEBI" id="CHEBI:15377"/>
        <dbReference type="ChEBI" id="CHEBI:15378"/>
        <dbReference type="ChEBI" id="CHEBI:30616"/>
        <dbReference type="ChEBI" id="CHEBI:43474"/>
        <dbReference type="ChEBI" id="CHEBI:456216"/>
        <dbReference type="EC" id="5.6.2.4"/>
    </reaction>
</comment>
<dbReference type="InterPro" id="IPR014001">
    <property type="entry name" value="Helicase_ATP-bd"/>
</dbReference>
<dbReference type="OrthoDB" id="8379at2157"/>
<evidence type="ECO:0000259" key="11">
    <source>
        <dbReference type="PROSITE" id="PS51192"/>
    </source>
</evidence>
<feature type="compositionally biased region" description="Basic and acidic residues" evidence="10">
    <location>
        <begin position="720"/>
        <end position="731"/>
    </location>
</feature>
<evidence type="ECO:0000313" key="14">
    <source>
        <dbReference type="Proteomes" id="UP000443423"/>
    </source>
</evidence>
<evidence type="ECO:0000256" key="2">
    <source>
        <dbReference type="ARBA" id="ARBA00022741"/>
    </source>
</evidence>
<evidence type="ECO:0000256" key="8">
    <source>
        <dbReference type="ARBA" id="ARBA00048988"/>
    </source>
</evidence>
<dbReference type="SMART" id="SM00487">
    <property type="entry name" value="DEXDc"/>
    <property type="match status" value="1"/>
</dbReference>
<evidence type="ECO:0000259" key="12">
    <source>
        <dbReference type="PROSITE" id="PS51194"/>
    </source>
</evidence>
<dbReference type="Pfam" id="PF04851">
    <property type="entry name" value="ResIII"/>
    <property type="match status" value="1"/>
</dbReference>
<evidence type="ECO:0000256" key="5">
    <source>
        <dbReference type="ARBA" id="ARBA00022840"/>
    </source>
</evidence>
<keyword evidence="3 9" id="KW-0378">Hydrolase</keyword>
<evidence type="ECO:0000256" key="1">
    <source>
        <dbReference type="ARBA" id="ARBA00006637"/>
    </source>
</evidence>
<evidence type="ECO:0000313" key="13">
    <source>
        <dbReference type="EMBL" id="MRW95057.1"/>
    </source>
</evidence>
<dbReference type="GO" id="GO:0043138">
    <property type="term" value="F:3'-5' DNA helicase activity"/>
    <property type="evidence" value="ECO:0007669"/>
    <property type="project" value="UniProtKB-EC"/>
</dbReference>
<dbReference type="PROSITE" id="PS51192">
    <property type="entry name" value="HELICASE_ATP_BIND_1"/>
    <property type="match status" value="1"/>
</dbReference>
<dbReference type="InterPro" id="IPR001650">
    <property type="entry name" value="Helicase_C-like"/>
</dbReference>
<organism evidence="13 14">
    <name type="scientific">Haloferax marinum</name>
    <dbReference type="NCBI Taxonomy" id="2666143"/>
    <lineage>
        <taxon>Archaea</taxon>
        <taxon>Methanobacteriati</taxon>
        <taxon>Methanobacteriota</taxon>
        <taxon>Stenosarchaea group</taxon>
        <taxon>Halobacteria</taxon>
        <taxon>Halobacteriales</taxon>
        <taxon>Haloferacaceae</taxon>
        <taxon>Haloferax</taxon>
    </lineage>
</organism>
<dbReference type="EMBL" id="WKJQ01000001">
    <property type="protein sequence ID" value="MRW95057.1"/>
    <property type="molecule type" value="Genomic_DNA"/>
</dbReference>
<keyword evidence="4 9" id="KW-0347">Helicase</keyword>
<dbReference type="GO" id="GO:0005524">
    <property type="term" value="F:ATP binding"/>
    <property type="evidence" value="ECO:0007669"/>
    <property type="project" value="UniProtKB-UniRule"/>
</dbReference>
<evidence type="ECO:0000256" key="7">
    <source>
        <dbReference type="ARBA" id="ARBA00034617"/>
    </source>
</evidence>
<feature type="compositionally biased region" description="Basic and acidic residues" evidence="10">
    <location>
        <begin position="679"/>
        <end position="693"/>
    </location>
</feature>
<feature type="compositionally biased region" description="Acidic residues" evidence="10">
    <location>
        <begin position="702"/>
        <end position="719"/>
    </location>
</feature>
<dbReference type="AlphaFoldDB" id="A0A6A8G2R4"/>
<evidence type="ECO:0000256" key="10">
    <source>
        <dbReference type="SAM" id="MobiDB-lite"/>
    </source>
</evidence>
<reference evidence="13 14" key="1">
    <citation type="submission" date="2019-11" db="EMBL/GenBank/DDBJ databases">
        <title>Whole genome sequence of Haloferax sp. MBLA0078.</title>
        <authorList>
            <person name="Seo M.-J."/>
            <person name="Cho E.-S."/>
        </authorList>
    </citation>
    <scope>NUCLEOTIDE SEQUENCE [LARGE SCALE GENOMIC DNA]</scope>
    <source>
        <strain evidence="13 14">MBLA0078</strain>
    </source>
</reference>
<dbReference type="RefSeq" id="WP_151108733.1">
    <property type="nucleotide sequence ID" value="NZ_WKJQ01000001.1"/>
</dbReference>
<keyword evidence="5 9" id="KW-0067">ATP-binding</keyword>
<dbReference type="EC" id="5.6.2.4" evidence="9"/>
<evidence type="ECO:0000256" key="9">
    <source>
        <dbReference type="HAMAP-Rule" id="MF_01489"/>
    </source>
</evidence>
<dbReference type="Pfam" id="PF16203">
    <property type="entry name" value="ERCC3_RAD25_C"/>
    <property type="match status" value="1"/>
</dbReference>
<accession>A0A6A8G2R4</accession>
<dbReference type="Gene3D" id="3.40.50.300">
    <property type="entry name" value="P-loop containing nucleotide triphosphate hydrolases"/>
    <property type="match status" value="2"/>
</dbReference>
<dbReference type="PANTHER" id="PTHR11274:SF0">
    <property type="entry name" value="GENERAL TRANSCRIPTION AND DNA REPAIR FACTOR IIH HELICASE SUBUNIT XPB"/>
    <property type="match status" value="1"/>
</dbReference>
<dbReference type="PROSITE" id="PS51194">
    <property type="entry name" value="HELICASE_CTER"/>
    <property type="match status" value="1"/>
</dbReference>
<dbReference type="PANTHER" id="PTHR11274">
    <property type="entry name" value="RAD25/XP-B DNA REPAIR HELICASE"/>
    <property type="match status" value="1"/>
</dbReference>